<dbReference type="PIRSF" id="PIRSF005285">
    <property type="entry name" value="tRNA_splic_archaea"/>
    <property type="match status" value="1"/>
</dbReference>
<proteinExistence type="predicted"/>
<accession>A0A832YYG3</accession>
<dbReference type="PANTHER" id="PTHR21227:SF0">
    <property type="entry name" value="TRNA-SPLICING ENDONUCLEASE SUBUNIT SEN2"/>
    <property type="match status" value="1"/>
</dbReference>
<feature type="domain" description="tRNA intron endonuclease N-terminal" evidence="5">
    <location>
        <begin position="13"/>
        <end position="79"/>
    </location>
</feature>
<dbReference type="Gene3D" id="3.40.1170.20">
    <property type="entry name" value="tRNA intron endonuclease, N-terminal domain"/>
    <property type="match status" value="1"/>
</dbReference>
<dbReference type="GO" id="GO:0006388">
    <property type="term" value="P:tRNA splicing, via endonucleolytic cleavage and ligation"/>
    <property type="evidence" value="ECO:0007669"/>
    <property type="project" value="InterPro"/>
</dbReference>
<dbReference type="SUPFAM" id="SSF55267">
    <property type="entry name" value="tRNA-intron endonuclease N-terminal domain-like"/>
    <property type="match status" value="1"/>
</dbReference>
<evidence type="ECO:0000256" key="1">
    <source>
        <dbReference type="ARBA" id="ARBA00022694"/>
    </source>
</evidence>
<dbReference type="Pfam" id="PF02778">
    <property type="entry name" value="tRNA_int_endo_N"/>
    <property type="match status" value="1"/>
</dbReference>
<evidence type="ECO:0000313" key="6">
    <source>
        <dbReference type="EMBL" id="HIP57513.1"/>
    </source>
</evidence>
<dbReference type="SUPFAM" id="SSF53032">
    <property type="entry name" value="tRNA-intron endonuclease catalytic domain-like"/>
    <property type="match status" value="1"/>
</dbReference>
<dbReference type="AlphaFoldDB" id="A0A832YYG3"/>
<evidence type="ECO:0000313" key="7">
    <source>
        <dbReference type="Proteomes" id="UP000605805"/>
    </source>
</evidence>
<dbReference type="Gene3D" id="3.40.1350.10">
    <property type="match status" value="1"/>
</dbReference>
<dbReference type="FunFam" id="3.40.1350.10:FF:000006">
    <property type="entry name" value="tRNA-splicing endonuclease"/>
    <property type="match status" value="1"/>
</dbReference>
<dbReference type="InterPro" id="IPR036740">
    <property type="entry name" value="tRNA_intron_Endonuc_N_sf"/>
</dbReference>
<dbReference type="InterPro" id="IPR016442">
    <property type="entry name" value="tRNA_splic_arch_short"/>
</dbReference>
<keyword evidence="2 6" id="KW-0456">Lyase</keyword>
<dbReference type="GO" id="GO:0000213">
    <property type="term" value="F:tRNA-intron lyase activity"/>
    <property type="evidence" value="ECO:0007669"/>
    <property type="project" value="UniProtKB-EC"/>
</dbReference>
<reference evidence="6" key="1">
    <citation type="journal article" date="2020" name="ISME J.">
        <title>Gammaproteobacteria mediating utilization of methyl-, sulfur- and petroleum organic compounds in deep ocean hydrothermal plumes.</title>
        <authorList>
            <person name="Zhou Z."/>
            <person name="Liu Y."/>
            <person name="Pan J."/>
            <person name="Cron B.R."/>
            <person name="Toner B.M."/>
            <person name="Anantharaman K."/>
            <person name="Breier J.A."/>
            <person name="Dick G.J."/>
            <person name="Li M."/>
        </authorList>
    </citation>
    <scope>NUCLEOTIDE SEQUENCE</scope>
    <source>
        <strain evidence="6">SZUA-1435</strain>
    </source>
</reference>
<organism evidence="6 7">
    <name type="scientific">Ignisphaera aggregans</name>
    <dbReference type="NCBI Taxonomy" id="334771"/>
    <lineage>
        <taxon>Archaea</taxon>
        <taxon>Thermoproteota</taxon>
        <taxon>Thermoprotei</taxon>
        <taxon>Desulfurococcales</taxon>
        <taxon>Desulfurococcaceae</taxon>
        <taxon>Ignisphaera</taxon>
    </lineage>
</organism>
<dbReference type="EC" id="4.6.1.16" evidence="6"/>
<sequence>MDCSTQNLEPVKAIITGTKALILDERVGNELFKRFFGKPFGVQKPKPETEYRGPFILSLYEALYLCKQGVLKPLIHGKEATCSELEEYAKTEIPEFDVKYIVYEDLRRRGYIVRSGLKFGADFAVYEIGPGYEHAPYVVMVARAGKEMDPISIVRIGRVSHSVRKKTVLAIVDLELKTINYLVFKWVKL</sequence>
<dbReference type="EMBL" id="DQTV01000110">
    <property type="protein sequence ID" value="HIP57513.1"/>
    <property type="molecule type" value="Genomic_DNA"/>
</dbReference>
<evidence type="ECO:0000256" key="3">
    <source>
        <dbReference type="ARBA" id="ARBA00024798"/>
    </source>
</evidence>
<dbReference type="GO" id="GO:0005737">
    <property type="term" value="C:cytoplasm"/>
    <property type="evidence" value="ECO:0007669"/>
    <property type="project" value="TreeGrafter"/>
</dbReference>
<evidence type="ECO:0000259" key="4">
    <source>
        <dbReference type="Pfam" id="PF01974"/>
    </source>
</evidence>
<dbReference type="GO" id="GO:0003676">
    <property type="term" value="F:nucleic acid binding"/>
    <property type="evidence" value="ECO:0007669"/>
    <property type="project" value="InterPro"/>
</dbReference>
<dbReference type="InterPro" id="IPR006677">
    <property type="entry name" value="tRNA_intron_Endonuc_cat-like"/>
</dbReference>
<keyword evidence="1" id="KW-0819">tRNA processing</keyword>
<dbReference type="PANTHER" id="PTHR21227">
    <property type="entry name" value="TRNA-SPLICING ENDONUCLEASE SUBUNIT SEN2"/>
    <property type="match status" value="1"/>
</dbReference>
<dbReference type="InterPro" id="IPR006676">
    <property type="entry name" value="tRNA_splic"/>
</dbReference>
<dbReference type="InterPro" id="IPR011856">
    <property type="entry name" value="tRNA_endonuc-like_dom_sf"/>
</dbReference>
<dbReference type="Proteomes" id="UP000605805">
    <property type="component" value="Unassembled WGS sequence"/>
</dbReference>
<dbReference type="Pfam" id="PF01974">
    <property type="entry name" value="tRNA_int_endo"/>
    <property type="match status" value="1"/>
</dbReference>
<feature type="domain" description="tRNA intron endonuclease catalytic" evidence="4">
    <location>
        <begin position="96"/>
        <end position="175"/>
    </location>
</feature>
<dbReference type="CDD" id="cd22363">
    <property type="entry name" value="tRNA-intron_lyase_C"/>
    <property type="match status" value="1"/>
</dbReference>
<comment type="function">
    <text evidence="3">Endonuclease that removes tRNA introns. Cleaves pre-tRNA at the 5'- and 3'-splice sites to release the intron. The products are an intron and two tRNA half-molecules bearing 2',3' cyclic phosphate and 5'-OH termini. Recognizes a pseudosymmetric substrate in which 2 bulged loops of 3 bases are separated by a stem of 4 bp.</text>
</comment>
<comment type="caution">
    <text evidence="6">The sequence shown here is derived from an EMBL/GenBank/DDBJ whole genome shotgun (WGS) entry which is preliminary data.</text>
</comment>
<protein>
    <submittedName>
        <fullName evidence="6">tRNA-intron lyase</fullName>
        <ecNumber evidence="6">4.6.1.16</ecNumber>
    </submittedName>
</protein>
<dbReference type="InterPro" id="IPR036167">
    <property type="entry name" value="tRNA_intron_Endo_cat-like_sf"/>
</dbReference>
<dbReference type="NCBIfam" id="TIGR00324">
    <property type="entry name" value="endA"/>
    <property type="match status" value="1"/>
</dbReference>
<name>A0A832YYG3_9CREN</name>
<gene>
    <name evidence="6" type="primary">endA</name>
    <name evidence="6" type="ORF">EYH02_05560</name>
</gene>
<dbReference type="InterPro" id="IPR006678">
    <property type="entry name" value="tRNA_intron_Endonuc_N"/>
</dbReference>
<evidence type="ECO:0000256" key="2">
    <source>
        <dbReference type="ARBA" id="ARBA00023239"/>
    </source>
</evidence>
<evidence type="ECO:0000259" key="5">
    <source>
        <dbReference type="Pfam" id="PF02778"/>
    </source>
</evidence>